<name>A0ABN3W8U2_9ACTN</name>
<dbReference type="Proteomes" id="UP001501423">
    <property type="component" value="Unassembled WGS sequence"/>
</dbReference>
<sequence>MTPSARYMKTPFPPPGRRNISIIDMDMSAIGRYVQIADVSGTVSERTGGSWRVSWPSGISGPRLRAGRRNNTTLKD</sequence>
<evidence type="ECO:0000313" key="2">
    <source>
        <dbReference type="EMBL" id="GAA2906157.1"/>
    </source>
</evidence>
<protein>
    <submittedName>
        <fullName evidence="2">Uncharacterized protein</fullName>
    </submittedName>
</protein>
<organism evidence="2 3">
    <name type="scientific">Streptomyces erythrogriseus</name>
    <dbReference type="NCBI Taxonomy" id="284027"/>
    <lineage>
        <taxon>Bacteria</taxon>
        <taxon>Bacillati</taxon>
        <taxon>Actinomycetota</taxon>
        <taxon>Actinomycetes</taxon>
        <taxon>Kitasatosporales</taxon>
        <taxon>Streptomycetaceae</taxon>
        <taxon>Streptomyces</taxon>
        <taxon>Streptomyces griseoincarnatus group</taxon>
    </lineage>
</organism>
<keyword evidence="3" id="KW-1185">Reference proteome</keyword>
<evidence type="ECO:0000313" key="3">
    <source>
        <dbReference type="Proteomes" id="UP001501423"/>
    </source>
</evidence>
<accession>A0ABN3W8U2</accession>
<feature type="region of interest" description="Disordered" evidence="1">
    <location>
        <begin position="57"/>
        <end position="76"/>
    </location>
</feature>
<comment type="caution">
    <text evidence="2">The sequence shown here is derived from an EMBL/GenBank/DDBJ whole genome shotgun (WGS) entry which is preliminary data.</text>
</comment>
<reference evidence="2 3" key="1">
    <citation type="journal article" date="2019" name="Int. J. Syst. Evol. Microbiol.">
        <title>The Global Catalogue of Microorganisms (GCM) 10K type strain sequencing project: providing services to taxonomists for standard genome sequencing and annotation.</title>
        <authorList>
            <consortium name="The Broad Institute Genomics Platform"/>
            <consortium name="The Broad Institute Genome Sequencing Center for Infectious Disease"/>
            <person name="Wu L."/>
            <person name="Ma J."/>
        </authorList>
    </citation>
    <scope>NUCLEOTIDE SEQUENCE [LARGE SCALE GENOMIC DNA]</scope>
    <source>
        <strain evidence="2 3">JCM 9650</strain>
    </source>
</reference>
<dbReference type="EMBL" id="BAAAVA010000001">
    <property type="protein sequence ID" value="GAA2906157.1"/>
    <property type="molecule type" value="Genomic_DNA"/>
</dbReference>
<evidence type="ECO:0000256" key="1">
    <source>
        <dbReference type="SAM" id="MobiDB-lite"/>
    </source>
</evidence>
<gene>
    <name evidence="2" type="ORF">GCM10010478_00720</name>
</gene>
<proteinExistence type="predicted"/>